<feature type="signal peptide" evidence="2">
    <location>
        <begin position="1"/>
        <end position="21"/>
    </location>
</feature>
<dbReference type="PROSITE" id="PS51782">
    <property type="entry name" value="LYSM"/>
    <property type="match status" value="2"/>
</dbReference>
<dbReference type="KEGG" id="psty:BFS30_17700"/>
<dbReference type="SUPFAM" id="SSF54106">
    <property type="entry name" value="LysM domain"/>
    <property type="match status" value="3"/>
</dbReference>
<gene>
    <name evidence="4" type="ORF">BFS30_17700</name>
</gene>
<feature type="compositionally biased region" description="Polar residues" evidence="1">
    <location>
        <begin position="178"/>
        <end position="198"/>
    </location>
</feature>
<dbReference type="Gene3D" id="3.10.350.10">
    <property type="entry name" value="LysM domain"/>
    <property type="match status" value="3"/>
</dbReference>
<protein>
    <submittedName>
        <fullName evidence="4">Peptidoglycan-binding protein</fullName>
    </submittedName>
</protein>
<accession>A0A1D7QJJ6</accession>
<sequence length="422" mass="46172">MYKYYIVSLFAVVLNLSAANANTSTRDSIGVENRNGKKLILHQVVAKDTYYSIGRRYSVVPKDIMTFNDNKFLQIGVVIKVPTNIPFVAEQAPSRVNAAGKTTGNNQSNTSGNSSNEVSEGGLIEHTVQKKENLNMLAEKYGTTVNEIKRVNNLRTINLQIGQLLKIPAKNVVEEQPQETAGTTKAANPPVTAQQNVPIENRKKEEVLVPIFPKKQPVAPAQTTTAPPTRNTPVNATTDSSASEELLVHTVASNETIYSIATTYKMTMDQLKAKNGLNTNSLSVGQKLIIRGQYPAKPTHNEVETPTDTLNSIKNPSLRLPASRYGLNQMDEKGTGIWIADPDLDPSKMLVLHRTAPIGTVMKITNPMSNRSTFAKVVGKFTENESTKDVIIVMTKAVADALGALDKRFFCNLTYGGQDNEQ</sequence>
<keyword evidence="2" id="KW-0732">Signal</keyword>
<dbReference type="InterPro" id="IPR036779">
    <property type="entry name" value="LysM_dom_sf"/>
</dbReference>
<evidence type="ECO:0000259" key="3">
    <source>
        <dbReference type="PROSITE" id="PS51782"/>
    </source>
</evidence>
<feature type="domain" description="LysM" evidence="3">
    <location>
        <begin position="247"/>
        <end position="290"/>
    </location>
</feature>
<dbReference type="AlphaFoldDB" id="A0A1D7QJJ6"/>
<evidence type="ECO:0000313" key="5">
    <source>
        <dbReference type="Proteomes" id="UP000094313"/>
    </source>
</evidence>
<dbReference type="OrthoDB" id="2149800at2"/>
<feature type="compositionally biased region" description="Low complexity" evidence="1">
    <location>
        <begin position="100"/>
        <end position="120"/>
    </location>
</feature>
<name>A0A1D7QJJ6_9SPHI</name>
<dbReference type="EMBL" id="CP017141">
    <property type="protein sequence ID" value="AOM78847.1"/>
    <property type="molecule type" value="Genomic_DNA"/>
</dbReference>
<feature type="domain" description="LysM" evidence="3">
    <location>
        <begin position="124"/>
        <end position="167"/>
    </location>
</feature>
<dbReference type="SMART" id="SM00257">
    <property type="entry name" value="LysM"/>
    <property type="match status" value="3"/>
</dbReference>
<feature type="region of interest" description="Disordered" evidence="1">
    <location>
        <begin position="98"/>
        <end position="120"/>
    </location>
</feature>
<dbReference type="Gene3D" id="2.40.40.10">
    <property type="entry name" value="RlpA-like domain"/>
    <property type="match status" value="1"/>
</dbReference>
<feature type="compositionally biased region" description="Low complexity" evidence="1">
    <location>
        <begin position="216"/>
        <end position="238"/>
    </location>
</feature>
<proteinExistence type="predicted"/>
<dbReference type="RefSeq" id="WP_069380511.1">
    <property type="nucleotide sequence ID" value="NZ_CP017141.1"/>
</dbReference>
<organism evidence="4 5">
    <name type="scientific">Pedobacter steynii</name>
    <dbReference type="NCBI Taxonomy" id="430522"/>
    <lineage>
        <taxon>Bacteria</taxon>
        <taxon>Pseudomonadati</taxon>
        <taxon>Bacteroidota</taxon>
        <taxon>Sphingobacteriia</taxon>
        <taxon>Sphingobacteriales</taxon>
        <taxon>Sphingobacteriaceae</taxon>
        <taxon>Pedobacter</taxon>
    </lineage>
</organism>
<dbReference type="Pfam" id="PF01476">
    <property type="entry name" value="LysM"/>
    <property type="match status" value="3"/>
</dbReference>
<dbReference type="PANTHER" id="PTHR33734:SF22">
    <property type="entry name" value="MEMBRANE-BOUND LYTIC MUREIN TRANSGLYCOSYLASE D"/>
    <property type="match status" value="1"/>
</dbReference>
<reference evidence="4 5" key="1">
    <citation type="submission" date="2016-08" db="EMBL/GenBank/DDBJ databases">
        <authorList>
            <person name="Seilhamer J.J."/>
        </authorList>
    </citation>
    <scope>NUCLEOTIDE SEQUENCE [LARGE SCALE GENOMIC DNA]</scope>
    <source>
        <strain evidence="4 5">DX4</strain>
    </source>
</reference>
<evidence type="ECO:0000313" key="4">
    <source>
        <dbReference type="EMBL" id="AOM78847.1"/>
    </source>
</evidence>
<evidence type="ECO:0000256" key="1">
    <source>
        <dbReference type="SAM" id="MobiDB-lite"/>
    </source>
</evidence>
<feature type="chain" id="PRO_5009098713" evidence="2">
    <location>
        <begin position="22"/>
        <end position="422"/>
    </location>
</feature>
<dbReference type="PANTHER" id="PTHR33734">
    <property type="entry name" value="LYSM DOMAIN-CONTAINING GPI-ANCHORED PROTEIN 2"/>
    <property type="match status" value="1"/>
</dbReference>
<dbReference type="CDD" id="cd00118">
    <property type="entry name" value="LysM"/>
    <property type="match status" value="3"/>
</dbReference>
<dbReference type="InterPro" id="IPR018392">
    <property type="entry name" value="LysM"/>
</dbReference>
<keyword evidence="5" id="KW-1185">Reference proteome</keyword>
<dbReference type="Proteomes" id="UP000094313">
    <property type="component" value="Chromosome"/>
</dbReference>
<feature type="region of interest" description="Disordered" evidence="1">
    <location>
        <begin position="176"/>
        <end position="242"/>
    </location>
</feature>
<evidence type="ECO:0000256" key="2">
    <source>
        <dbReference type="SAM" id="SignalP"/>
    </source>
</evidence>
<dbReference type="GO" id="GO:0008932">
    <property type="term" value="F:lytic endotransglycosylase activity"/>
    <property type="evidence" value="ECO:0007669"/>
    <property type="project" value="TreeGrafter"/>
</dbReference>
<dbReference type="InterPro" id="IPR036908">
    <property type="entry name" value="RlpA-like_sf"/>
</dbReference>